<name>N2BCU4_9HELI</name>
<gene>
    <name evidence="1" type="ORF">C826_01734</name>
</gene>
<evidence type="ECO:0000313" key="1">
    <source>
        <dbReference type="EMBL" id="EMZ38221.1"/>
    </source>
</evidence>
<dbReference type="EMBL" id="AQFW01000015">
    <property type="protein sequence ID" value="EMZ38221.1"/>
    <property type="molecule type" value="Genomic_DNA"/>
</dbReference>
<dbReference type="Proteomes" id="UP000012527">
    <property type="component" value="Unassembled WGS sequence"/>
</dbReference>
<organism evidence="1 2">
    <name type="scientific">Helicobacter bilis WiWa</name>
    <dbReference type="NCBI Taxonomy" id="1235804"/>
    <lineage>
        <taxon>Bacteria</taxon>
        <taxon>Pseudomonadati</taxon>
        <taxon>Campylobacterota</taxon>
        <taxon>Epsilonproteobacteria</taxon>
        <taxon>Campylobacterales</taxon>
        <taxon>Helicobacteraceae</taxon>
        <taxon>Helicobacter</taxon>
    </lineage>
</organism>
<comment type="caution">
    <text evidence="1">The sequence shown here is derived from an EMBL/GenBank/DDBJ whole genome shotgun (WGS) entry which is preliminary data.</text>
</comment>
<protein>
    <submittedName>
        <fullName evidence="1">Uncharacterized protein</fullName>
    </submittedName>
</protein>
<sequence length="36" mass="4015">MMKFTGLEKFVALVLVGFGLLTIALTLMPYEFLHAV</sequence>
<reference evidence="1 2" key="1">
    <citation type="submission" date="2013-02" db="EMBL/GenBank/DDBJ databases">
        <title>The Genome Sequence of Helicobacter bilis WiWa.</title>
        <authorList>
            <consortium name="The Broad Institute Genome Sequencing Platform"/>
            <person name="Ward D."/>
            <person name="Overstreet A.-M.C."/>
            <person name="Ramer-Tait A.E."/>
            <person name="Phillips G.J."/>
            <person name="Wannemuehler M.J."/>
            <person name="Walker B."/>
            <person name="Young S.K."/>
            <person name="Zeng Q."/>
            <person name="Gargeya S."/>
            <person name="Fitzgerald M."/>
            <person name="Haas B."/>
            <person name="Abouelleil A."/>
            <person name="Alvarado L."/>
            <person name="Arachchi H.M."/>
            <person name="Berlin A.M."/>
            <person name="Chapman S.B."/>
            <person name="Dewar J."/>
            <person name="Goldberg J."/>
            <person name="Griggs A."/>
            <person name="Gujja S."/>
            <person name="Hansen M."/>
            <person name="Howarth C."/>
            <person name="Imamovic A."/>
            <person name="Larimer J."/>
            <person name="McCowan C."/>
            <person name="Murphy C."/>
            <person name="Neiman D."/>
            <person name="Pearson M."/>
            <person name="Priest M."/>
            <person name="Roberts A."/>
            <person name="Saif S."/>
            <person name="Shea T."/>
            <person name="Sisk P."/>
            <person name="Sykes S."/>
            <person name="Wortman J."/>
            <person name="Nusbaum C."/>
            <person name="Birren B."/>
        </authorList>
    </citation>
    <scope>NUCLEOTIDE SEQUENCE [LARGE SCALE GENOMIC DNA]</scope>
    <source>
        <strain evidence="1 2">WiWa</strain>
    </source>
</reference>
<dbReference type="HOGENOM" id="CLU_3356563_0_0_7"/>
<accession>N2BCU4</accession>
<dbReference type="AlphaFoldDB" id="N2BCU4"/>
<proteinExistence type="predicted"/>
<evidence type="ECO:0000313" key="2">
    <source>
        <dbReference type="Proteomes" id="UP000012527"/>
    </source>
</evidence>